<dbReference type="RefSeq" id="WP_139261757.1">
    <property type="nucleotide sequence ID" value="NZ_FQWH01000023.1"/>
</dbReference>
<dbReference type="EMBL" id="FQWH01000023">
    <property type="protein sequence ID" value="SHH82112.1"/>
    <property type="molecule type" value="Genomic_DNA"/>
</dbReference>
<sequence length="161" mass="18663">MFTTISWSSYVTAIEILLFTWYLFLGFRFYSFEIKQVLFGQRKIIFPFLRNHNRKDPLLVESKNGTSKSNLSESFSESFATLDEVKELSARIIDATAESADRNLSQQEFKNFLKLILAEYPYVKISSLRDTVNDLVVSESQKHTSLALTLEQVDNLWNETV</sequence>
<evidence type="ECO:0000313" key="3">
    <source>
        <dbReference type="Proteomes" id="UP000184112"/>
    </source>
</evidence>
<reference evidence="2 3" key="1">
    <citation type="submission" date="2016-11" db="EMBL/GenBank/DDBJ databases">
        <authorList>
            <person name="Jaros S."/>
            <person name="Januszkiewicz K."/>
            <person name="Wedrychowicz H."/>
        </authorList>
    </citation>
    <scope>NUCLEOTIDE SEQUENCE [LARGE SCALE GENOMIC DNA]</scope>
    <source>
        <strain evidence="2 3">DSM 6792</strain>
    </source>
</reference>
<protein>
    <submittedName>
        <fullName evidence="2">Uncharacterized protein</fullName>
    </submittedName>
</protein>
<evidence type="ECO:0000256" key="1">
    <source>
        <dbReference type="SAM" id="Phobius"/>
    </source>
</evidence>
<evidence type="ECO:0000313" key="2">
    <source>
        <dbReference type="EMBL" id="SHH82112.1"/>
    </source>
</evidence>
<proteinExistence type="predicted"/>
<gene>
    <name evidence="2" type="ORF">SAMN05444388_1239</name>
</gene>
<organism evidence="2 3">
    <name type="scientific">Flavobacterium johnsoniae</name>
    <name type="common">Cytophaga johnsonae</name>
    <dbReference type="NCBI Taxonomy" id="986"/>
    <lineage>
        <taxon>Bacteria</taxon>
        <taxon>Pseudomonadati</taxon>
        <taxon>Bacteroidota</taxon>
        <taxon>Flavobacteriia</taxon>
        <taxon>Flavobacteriales</taxon>
        <taxon>Flavobacteriaceae</taxon>
        <taxon>Flavobacterium</taxon>
    </lineage>
</organism>
<accession>A0A1M5W3L8</accession>
<feature type="transmembrane region" description="Helical" evidence="1">
    <location>
        <begin position="6"/>
        <end position="25"/>
    </location>
</feature>
<keyword evidence="1" id="KW-1133">Transmembrane helix</keyword>
<dbReference type="AlphaFoldDB" id="A0A1M5W3L8"/>
<keyword evidence="1" id="KW-0472">Membrane</keyword>
<dbReference type="Proteomes" id="UP000184112">
    <property type="component" value="Unassembled WGS sequence"/>
</dbReference>
<name>A0A1M5W3L8_FLAJO</name>
<keyword evidence="1" id="KW-0812">Transmembrane</keyword>